<dbReference type="Proteomes" id="UP000320653">
    <property type="component" value="Unassembled WGS sequence"/>
</dbReference>
<dbReference type="Pfam" id="PF03050">
    <property type="entry name" value="DDE_Tnp_IS66"/>
    <property type="match status" value="1"/>
</dbReference>
<name>A0A561PST9_9HYPH</name>
<feature type="domain" description="Transposase IS66 central" evidence="1">
    <location>
        <begin position="1"/>
        <end position="202"/>
    </location>
</feature>
<dbReference type="InterPro" id="IPR052344">
    <property type="entry name" value="Transposase-related"/>
</dbReference>
<dbReference type="PANTHER" id="PTHR33678">
    <property type="entry name" value="BLL1576 PROTEIN"/>
    <property type="match status" value="1"/>
</dbReference>
<dbReference type="PANTHER" id="PTHR33678:SF1">
    <property type="entry name" value="BLL1576 PROTEIN"/>
    <property type="match status" value="1"/>
</dbReference>
<evidence type="ECO:0000259" key="2">
    <source>
        <dbReference type="Pfam" id="PF13817"/>
    </source>
</evidence>
<keyword evidence="4" id="KW-1185">Reference proteome</keyword>
<sequence length="255" mass="28706">MWTYVRDGRPYGDTIPPAVCYFFSPDRRGLHPRQHLATFSGVLHADGYAGFRDLYEPHKPSGPPTILEAACWAHARRKFFDLTTSGKAPIAEEALRRIGELYDIEKAVRGEPPDVRKAARQHSSSPRVEAMRLWLDDNLKRVPQKSGTAEAIRYALSRWKSLCRFLEDGTVEIDNNAAERAIRPIALGRKNWLFAGSDKGGERAAAILSLIETAKLNGLDPEAYLREVITRIADHPINRIDELLPWNLQVPSELA</sequence>
<dbReference type="EMBL" id="VIWP01000027">
    <property type="protein sequence ID" value="TWF41182.1"/>
    <property type="molecule type" value="Genomic_DNA"/>
</dbReference>
<evidence type="ECO:0000313" key="4">
    <source>
        <dbReference type="Proteomes" id="UP000320653"/>
    </source>
</evidence>
<proteinExistence type="predicted"/>
<evidence type="ECO:0000313" key="3">
    <source>
        <dbReference type="EMBL" id="TWF41182.1"/>
    </source>
</evidence>
<evidence type="ECO:0000259" key="1">
    <source>
        <dbReference type="Pfam" id="PF03050"/>
    </source>
</evidence>
<feature type="domain" description="Transposase IS66 C-terminal" evidence="2">
    <location>
        <begin position="209"/>
        <end position="246"/>
    </location>
</feature>
<accession>A0A561PST9</accession>
<dbReference type="AlphaFoldDB" id="A0A561PST9"/>
<dbReference type="Pfam" id="PF13817">
    <property type="entry name" value="DDE_Tnp_IS66_C"/>
    <property type="match status" value="1"/>
</dbReference>
<reference evidence="3 4" key="1">
    <citation type="submission" date="2019-06" db="EMBL/GenBank/DDBJ databases">
        <title>Sorghum-associated microbial communities from plants grown in Nebraska, USA.</title>
        <authorList>
            <person name="Schachtman D."/>
        </authorList>
    </citation>
    <scope>NUCLEOTIDE SEQUENCE [LARGE SCALE GENOMIC DNA]</scope>
    <source>
        <strain evidence="3 4">1225</strain>
    </source>
</reference>
<dbReference type="InterPro" id="IPR039552">
    <property type="entry name" value="IS66_C"/>
</dbReference>
<dbReference type="NCBIfam" id="NF033517">
    <property type="entry name" value="transpos_IS66"/>
    <property type="match status" value="1"/>
</dbReference>
<dbReference type="InterPro" id="IPR004291">
    <property type="entry name" value="Transposase_IS66_central"/>
</dbReference>
<comment type="caution">
    <text evidence="3">The sequence shown here is derived from an EMBL/GenBank/DDBJ whole genome shotgun (WGS) entry which is preliminary data.</text>
</comment>
<organism evidence="3 4">
    <name type="scientific">Neorhizobium alkalisoli</name>
    <dbReference type="NCBI Taxonomy" id="528178"/>
    <lineage>
        <taxon>Bacteria</taxon>
        <taxon>Pseudomonadati</taxon>
        <taxon>Pseudomonadota</taxon>
        <taxon>Alphaproteobacteria</taxon>
        <taxon>Hyphomicrobiales</taxon>
        <taxon>Rhizobiaceae</taxon>
        <taxon>Rhizobium/Agrobacterium group</taxon>
        <taxon>Neorhizobium</taxon>
    </lineage>
</organism>
<gene>
    <name evidence="3" type="ORF">FHW37_1271</name>
</gene>
<protein>
    <submittedName>
        <fullName evidence="3">Transposase IS66-like protein</fullName>
    </submittedName>
</protein>